<proteinExistence type="predicted"/>
<feature type="compositionally biased region" description="Low complexity" evidence="1">
    <location>
        <begin position="21"/>
        <end position="35"/>
    </location>
</feature>
<dbReference type="Proteomes" id="UP000031599">
    <property type="component" value="Unassembled WGS sequence"/>
</dbReference>
<dbReference type="RefSeq" id="WP_240480351.1">
    <property type="nucleotide sequence ID" value="NZ_JMCC02000087.1"/>
</dbReference>
<sequence length="240" mass="25520">MNRIVPTLTIIISLALGCTSEPAQPAKPAQPAEPVKPVEPVEPVESVEPVEPAPDQPDQPDKPKISTGECDEQQAKISAQADERAAPWSALAHLEKNFPDMKVSWLMKEAPFQTYVVETNATNFGRCNDTGCYLFAAPTSVIEAAVEKSVTGETHDAAVLGQALGLPAANFEGPLRMMTLDLSASGSCVRLPVDEDPGVWKCESEADTDCFKFGGYTSGGVPELMVINAPVALATVRAIQ</sequence>
<name>A0A0C1ZS00_9BACT</name>
<feature type="region of interest" description="Disordered" evidence="1">
    <location>
        <begin position="21"/>
        <end position="82"/>
    </location>
</feature>
<evidence type="ECO:0000313" key="2">
    <source>
        <dbReference type="EMBL" id="KIG13848.1"/>
    </source>
</evidence>
<dbReference type="AlphaFoldDB" id="A0A0C1ZS00"/>
<accession>A0A0C1ZS00</accession>
<organism evidence="2 3">
    <name type="scientific">Enhygromyxa salina</name>
    <dbReference type="NCBI Taxonomy" id="215803"/>
    <lineage>
        <taxon>Bacteria</taxon>
        <taxon>Pseudomonadati</taxon>
        <taxon>Myxococcota</taxon>
        <taxon>Polyangia</taxon>
        <taxon>Nannocystales</taxon>
        <taxon>Nannocystaceae</taxon>
        <taxon>Enhygromyxa</taxon>
    </lineage>
</organism>
<dbReference type="EMBL" id="JMCC02000087">
    <property type="protein sequence ID" value="KIG13848.1"/>
    <property type="molecule type" value="Genomic_DNA"/>
</dbReference>
<reference evidence="2 3" key="1">
    <citation type="submission" date="2014-12" db="EMBL/GenBank/DDBJ databases">
        <title>Genome assembly of Enhygromyxa salina DSM 15201.</title>
        <authorList>
            <person name="Sharma G."/>
            <person name="Subramanian S."/>
        </authorList>
    </citation>
    <scope>NUCLEOTIDE SEQUENCE [LARGE SCALE GENOMIC DNA]</scope>
    <source>
        <strain evidence="2 3">DSM 15201</strain>
    </source>
</reference>
<dbReference type="PROSITE" id="PS51257">
    <property type="entry name" value="PROKAR_LIPOPROTEIN"/>
    <property type="match status" value="1"/>
</dbReference>
<comment type="caution">
    <text evidence="2">The sequence shown here is derived from an EMBL/GenBank/DDBJ whole genome shotgun (WGS) entry which is preliminary data.</text>
</comment>
<protein>
    <submittedName>
        <fullName evidence="2">Putative lipoprotein</fullName>
    </submittedName>
</protein>
<evidence type="ECO:0000313" key="3">
    <source>
        <dbReference type="Proteomes" id="UP000031599"/>
    </source>
</evidence>
<feature type="compositionally biased region" description="Low complexity" evidence="1">
    <location>
        <begin position="41"/>
        <end position="50"/>
    </location>
</feature>
<gene>
    <name evidence="2" type="ORF">DB30_07503</name>
</gene>
<keyword evidence="2" id="KW-0449">Lipoprotein</keyword>
<evidence type="ECO:0000256" key="1">
    <source>
        <dbReference type="SAM" id="MobiDB-lite"/>
    </source>
</evidence>